<dbReference type="PANTHER" id="PTHR12835:SF5">
    <property type="entry name" value="BIOTIN--PROTEIN LIGASE"/>
    <property type="match status" value="1"/>
</dbReference>
<dbReference type="SUPFAM" id="SSF55681">
    <property type="entry name" value="Class II aaRS and biotin synthetases"/>
    <property type="match status" value="1"/>
</dbReference>
<proteinExistence type="predicted"/>
<comment type="caution">
    <text evidence="2">The sequence shown here is derived from an EMBL/GenBank/DDBJ whole genome shotgun (WGS) entry which is preliminary data.</text>
</comment>
<accession>A0ABR0LIN9</accession>
<dbReference type="Pfam" id="PF03099">
    <property type="entry name" value="BPL_LplA_LipB"/>
    <property type="match status" value="1"/>
</dbReference>
<evidence type="ECO:0000313" key="2">
    <source>
        <dbReference type="EMBL" id="KAK5177926.1"/>
    </source>
</evidence>
<dbReference type="InterPro" id="IPR045864">
    <property type="entry name" value="aa-tRNA-synth_II/BPL/LPL"/>
</dbReference>
<feature type="non-terminal residue" evidence="2">
    <location>
        <position position="128"/>
    </location>
</feature>
<sequence length="128" mass="13956">MHSPYHAVLTHAVPLTPIVRNPTLLAQLPPGLTATATTQLAGRGRGSNVWVSPPGSLMFSTVLKHPLSLTATAPVIFIQYLAALAIVEGITTYDTGYENFPVKLKWPNDIYAMDPTWDGRGEKKYVKI</sequence>
<dbReference type="Proteomes" id="UP001357485">
    <property type="component" value="Unassembled WGS sequence"/>
</dbReference>
<gene>
    <name evidence="2" type="primary">BPL1_3</name>
    <name evidence="2" type="ORF">LTR16_010891</name>
</gene>
<dbReference type="InterPro" id="IPR004143">
    <property type="entry name" value="BPL_LPL_catalytic"/>
</dbReference>
<dbReference type="PROSITE" id="PS51733">
    <property type="entry name" value="BPL_LPL_CATALYTIC"/>
    <property type="match status" value="1"/>
</dbReference>
<keyword evidence="3" id="KW-1185">Reference proteome</keyword>
<name>A0ABR0LIN9_9PEZI</name>
<dbReference type="Gene3D" id="3.30.930.10">
    <property type="entry name" value="Bira Bifunctional Protein, Domain 2"/>
    <property type="match status" value="1"/>
</dbReference>
<evidence type="ECO:0000313" key="3">
    <source>
        <dbReference type="Proteomes" id="UP001357485"/>
    </source>
</evidence>
<feature type="domain" description="BPL/LPL catalytic" evidence="1">
    <location>
        <begin position="1"/>
        <end position="128"/>
    </location>
</feature>
<dbReference type="EMBL" id="JAVRRA010019643">
    <property type="protein sequence ID" value="KAK5177926.1"/>
    <property type="molecule type" value="Genomic_DNA"/>
</dbReference>
<evidence type="ECO:0000259" key="1">
    <source>
        <dbReference type="PROSITE" id="PS51733"/>
    </source>
</evidence>
<dbReference type="PANTHER" id="PTHR12835">
    <property type="entry name" value="BIOTIN PROTEIN LIGASE"/>
    <property type="match status" value="1"/>
</dbReference>
<reference evidence="2 3" key="1">
    <citation type="submission" date="2023-08" db="EMBL/GenBank/DDBJ databases">
        <title>Black Yeasts Isolated from many extreme environments.</title>
        <authorList>
            <person name="Coleine C."/>
            <person name="Stajich J.E."/>
            <person name="Selbmann L."/>
        </authorList>
    </citation>
    <scope>NUCLEOTIDE SEQUENCE [LARGE SCALE GENOMIC DNA]</scope>
    <source>
        <strain evidence="2 3">CCFEE 536</strain>
    </source>
</reference>
<protein>
    <submittedName>
        <fullName evidence="2">Biotin holocarboxylase synthetase</fullName>
    </submittedName>
</protein>
<organism evidence="2 3">
    <name type="scientific">Cryomyces antarcticus</name>
    <dbReference type="NCBI Taxonomy" id="329879"/>
    <lineage>
        <taxon>Eukaryota</taxon>
        <taxon>Fungi</taxon>
        <taxon>Dikarya</taxon>
        <taxon>Ascomycota</taxon>
        <taxon>Pezizomycotina</taxon>
        <taxon>Dothideomycetes</taxon>
        <taxon>Dothideomycetes incertae sedis</taxon>
        <taxon>Cryomyces</taxon>
    </lineage>
</organism>